<feature type="region of interest" description="Disordered" evidence="1">
    <location>
        <begin position="108"/>
        <end position="167"/>
    </location>
</feature>
<protein>
    <submittedName>
        <fullName evidence="2">Predicted protein</fullName>
    </submittedName>
</protein>
<dbReference type="GeneID" id="6078863"/>
<dbReference type="Proteomes" id="UP000001194">
    <property type="component" value="Unassembled WGS sequence"/>
</dbReference>
<sequence>MDSEITMTTSHVHGWYPVAVRDTDTGYSELHKISLTSQYHCAVRRNDNQLHKICSMDNATPWMDVDYPETSTPGVPHAGSFTVPTTTDNAFVPRNHLGSPNPFPFLMDVDTSDRRPEASVAQQPKRGHPKKITVKLSASDVQNHHRLGRPPGSGPKQQAKAELLASG</sequence>
<evidence type="ECO:0000313" key="2">
    <source>
        <dbReference type="EMBL" id="EDR06011.1"/>
    </source>
</evidence>
<keyword evidence="3" id="KW-1185">Reference proteome</keyword>
<dbReference type="KEGG" id="lbc:LACBIDRAFT_329229"/>
<dbReference type="HOGENOM" id="CLU_1594824_0_0_1"/>
<gene>
    <name evidence="2" type="ORF">LACBIDRAFT_329229</name>
</gene>
<evidence type="ECO:0000313" key="3">
    <source>
        <dbReference type="Proteomes" id="UP000001194"/>
    </source>
</evidence>
<organism evidence="3">
    <name type="scientific">Laccaria bicolor (strain S238N-H82 / ATCC MYA-4686)</name>
    <name type="common">Bicoloured deceiver</name>
    <name type="synonym">Laccaria laccata var. bicolor</name>
    <dbReference type="NCBI Taxonomy" id="486041"/>
    <lineage>
        <taxon>Eukaryota</taxon>
        <taxon>Fungi</taxon>
        <taxon>Dikarya</taxon>
        <taxon>Basidiomycota</taxon>
        <taxon>Agaricomycotina</taxon>
        <taxon>Agaricomycetes</taxon>
        <taxon>Agaricomycetidae</taxon>
        <taxon>Agaricales</taxon>
        <taxon>Agaricineae</taxon>
        <taxon>Hydnangiaceae</taxon>
        <taxon>Laccaria</taxon>
    </lineage>
</organism>
<accession>B0DHF8</accession>
<proteinExistence type="predicted"/>
<dbReference type="AlphaFoldDB" id="B0DHF8"/>
<dbReference type="EMBL" id="DS547110">
    <property type="protein sequence ID" value="EDR06011.1"/>
    <property type="molecule type" value="Genomic_DNA"/>
</dbReference>
<evidence type="ECO:0000256" key="1">
    <source>
        <dbReference type="SAM" id="MobiDB-lite"/>
    </source>
</evidence>
<dbReference type="InParanoid" id="B0DHF8"/>
<name>B0DHF8_LACBS</name>
<dbReference type="RefSeq" id="XP_001883299.1">
    <property type="nucleotide sequence ID" value="XM_001883264.1"/>
</dbReference>
<reference evidence="2 3" key="1">
    <citation type="journal article" date="2008" name="Nature">
        <title>The genome of Laccaria bicolor provides insights into mycorrhizal symbiosis.</title>
        <authorList>
            <person name="Martin F."/>
            <person name="Aerts A."/>
            <person name="Ahren D."/>
            <person name="Brun A."/>
            <person name="Danchin E.G.J."/>
            <person name="Duchaussoy F."/>
            <person name="Gibon J."/>
            <person name="Kohler A."/>
            <person name="Lindquist E."/>
            <person name="Pereda V."/>
            <person name="Salamov A."/>
            <person name="Shapiro H.J."/>
            <person name="Wuyts J."/>
            <person name="Blaudez D."/>
            <person name="Buee M."/>
            <person name="Brokstein P."/>
            <person name="Canbaeck B."/>
            <person name="Cohen D."/>
            <person name="Courty P.E."/>
            <person name="Coutinho P.M."/>
            <person name="Delaruelle C."/>
            <person name="Detter J.C."/>
            <person name="Deveau A."/>
            <person name="DiFazio S."/>
            <person name="Duplessis S."/>
            <person name="Fraissinet-Tachet L."/>
            <person name="Lucic E."/>
            <person name="Frey-Klett P."/>
            <person name="Fourrey C."/>
            <person name="Feussner I."/>
            <person name="Gay G."/>
            <person name="Grimwood J."/>
            <person name="Hoegger P.J."/>
            <person name="Jain P."/>
            <person name="Kilaru S."/>
            <person name="Labbe J."/>
            <person name="Lin Y.C."/>
            <person name="Legue V."/>
            <person name="Le Tacon F."/>
            <person name="Marmeisse R."/>
            <person name="Melayah D."/>
            <person name="Montanini B."/>
            <person name="Muratet M."/>
            <person name="Nehls U."/>
            <person name="Niculita-Hirzel H."/>
            <person name="Oudot-Le Secq M.P."/>
            <person name="Peter M."/>
            <person name="Quesneville H."/>
            <person name="Rajashekar B."/>
            <person name="Reich M."/>
            <person name="Rouhier N."/>
            <person name="Schmutz J."/>
            <person name="Yin T."/>
            <person name="Chalot M."/>
            <person name="Henrissat B."/>
            <person name="Kuees U."/>
            <person name="Lucas S."/>
            <person name="Van de Peer Y."/>
            <person name="Podila G.K."/>
            <person name="Polle A."/>
            <person name="Pukkila P.J."/>
            <person name="Richardson P.M."/>
            <person name="Rouze P."/>
            <person name="Sanders I.R."/>
            <person name="Stajich J.E."/>
            <person name="Tunlid A."/>
            <person name="Tuskan G."/>
            <person name="Grigoriev I.V."/>
        </authorList>
    </citation>
    <scope>NUCLEOTIDE SEQUENCE [LARGE SCALE GENOMIC DNA]</scope>
    <source>
        <strain evidence="3">S238N-H82 / ATCC MYA-4686</strain>
    </source>
</reference>